<evidence type="ECO:0000313" key="1">
    <source>
        <dbReference type="EMBL" id="MDZ5461664.1"/>
    </source>
</evidence>
<dbReference type="Proteomes" id="UP001293718">
    <property type="component" value="Unassembled WGS sequence"/>
</dbReference>
<gene>
    <name evidence="1" type="ORF">SM757_34330</name>
</gene>
<protein>
    <submittedName>
        <fullName evidence="1">Uncharacterized protein</fullName>
    </submittedName>
</protein>
<dbReference type="EMBL" id="JAXOJX010000137">
    <property type="protein sequence ID" value="MDZ5461664.1"/>
    <property type="molecule type" value="Genomic_DNA"/>
</dbReference>
<comment type="caution">
    <text evidence="1">The sequence shown here is derived from an EMBL/GenBank/DDBJ whole genome shotgun (WGS) entry which is preliminary data.</text>
</comment>
<organism evidence="1 2">
    <name type="scientific">Azohydromonas lata</name>
    <dbReference type="NCBI Taxonomy" id="45677"/>
    <lineage>
        <taxon>Bacteria</taxon>
        <taxon>Pseudomonadati</taxon>
        <taxon>Pseudomonadota</taxon>
        <taxon>Betaproteobacteria</taxon>
        <taxon>Burkholderiales</taxon>
        <taxon>Sphaerotilaceae</taxon>
        <taxon>Azohydromonas</taxon>
    </lineage>
</organism>
<sequence>MSSVTPINTPLPGERVVALSPQDAAAAAVAWLRRPNLFPGRALTAPTLQGRQQWQAGRIAQRGQAFTAGVVRGLELNHVLEGSTLQLMLEPGQGLTVSGEDVTLLQRLECELRALPVALPLAWFAPGQAPGATNAVELPVLPGEPGQRVIGSSVGAFLDAGSAHLNRAGVVLLQPVTVDSVDFDPADPCDRCACGDDMDPATAEDWRLADGVRLVWYPWPEGAIALPATTLRRRNALAYAVFEAEARLAQGQALPWELLGVPVALLGLDAAGGIAFSDRAAVVRQGGRAREARLQLAFDAPAGATRLSAHSRLPALWQARIEQFAEELAELGDPPPPVKTLADPFLHIPPCGLLPKNVLDLANFRCEFFPPLVTLDAVPVPLEQLDVALREAAPLAPVNLSAAERVRLLVPVPQASWEPRLLKKEVLDPEFTHTLNRFLLDRARELGGRQGLRRKRAMLRHAIDGSQPAVPAWDDDPLALESESLSPWGPPPPGGGHRSALMGGLHQHFFDGATPAFTLAAGESLFAWVCLDPDHPPRTLMLQWRVGTSWEHRAYWGEDLIAWGNPATTPASRQRLGDLPEAGAWVRLQIPAAAVGLAGQPVNGMAFSLFDGRAAFGMAGATTANTWRKWFCNQLPAGARPQGNEAWELLSTNDLWAPFDAAGGVAPNLLPVQPPQASEALPLDSPLRLPSGGFNLQYAPGSAWRGHGVDIEDGDPGALLLKPSDFTEGIAPKLLMAVYLDEVNPPHSLVATLRLSQYGDEMAYWERAAFWGENRLDELARLLPARAQLLHEATRAGALPPSSRWVWLEIPLPPDRDGVGLYEINLFACGGELAVSDITFGRPQPPTSTHPAWSLQAEPVWPRHPHGGGIRTTHQVLLGSGIALRGGLGVLTPTTTARTGVVPAYAQLMQDPALLRLSGHEQSQLLLRGVAGFADFLRTRIDRVDDITDFGFAHMQVDIHRLRQLMLSTSDASRLSVSPAIAAIAKSDSAVVVQSQIRQYLDTLNLRRAAQPSVLAGTAEGLMAMAAAAPAPTPTPGAAATVKSSLLALPANSVTTAVRLAQSQPRSLLLRKPSAPEAIVYANPVVGLSTVRTTAIADRLKSPPSTEARDYALANRQRTVASLVELVKTLSAQDSGELPSVFDGFVVYGLKDDPFLRGSNQPTQRALTDFLAQPELLTLLLLPPISTGAEDEALLFSQTVALSDNTVALLRQLEGRLTVYRDALGRCEAVLQTLQGHWSDAAQRLQAVEERLAEARHDVGVTRALIAEEEARLAAINERRARVLAEEVRFVAYMRPREAAQALQAPWRAVDPALAEAPVPACLRSHPDVPDELAEMLKVVREAPAAWFVDVRALVERLDRGELLLRTLRGAQSRSTLLAQRGIVAPSTLSGSRIGTALTQLLTRQAPLLAARAERLNRLQWPLLATATWQGLRVQVQEVVSLGDLAEGEHGRGEVSRLAAELFDRMAGVCTCLHAELSAVLPSIRLDWAEQMSQFDETPSLRDLSNLPRFSEIDSLDRRRMQAYADWLFARVDPRQAQAEALVNDVVRMCLLLASHAPVGRIVAGRLARPVGAVRPGVSLPLAALEPARLRVGMQALVYRNNAVVARAVVEDIGAAEVSARVLHVAAGQESLGMDVRVHFDDAPVVSASPARSGGAFKRVPLSLS</sequence>
<evidence type="ECO:0000313" key="2">
    <source>
        <dbReference type="Proteomes" id="UP001293718"/>
    </source>
</evidence>
<accession>A0ABU5IRZ5</accession>
<dbReference type="RefSeq" id="WP_322468763.1">
    <property type="nucleotide sequence ID" value="NZ_JAXOJX010000137.1"/>
</dbReference>
<proteinExistence type="predicted"/>
<keyword evidence="2" id="KW-1185">Reference proteome</keyword>
<name>A0ABU5IRZ5_9BURK</name>
<reference evidence="1 2" key="1">
    <citation type="submission" date="2023-11" db="EMBL/GenBank/DDBJ databases">
        <title>Draft genome of Azohydromonas lata strain H1 (DSM1123), a polyhydroxyalkanoate producer.</title>
        <authorList>
            <person name="Traversa D."/>
            <person name="D'Addabbo P."/>
            <person name="Pazzani C."/>
            <person name="Manzari C."/>
            <person name="Chiara M."/>
            <person name="Scrascia M."/>
        </authorList>
    </citation>
    <scope>NUCLEOTIDE SEQUENCE [LARGE SCALE GENOMIC DNA]</scope>
    <source>
        <strain evidence="1 2">H1</strain>
    </source>
</reference>